<dbReference type="RefSeq" id="WP_379014771.1">
    <property type="nucleotide sequence ID" value="NZ_JBHSDC010000027.1"/>
</dbReference>
<sequence length="163" mass="18347">MRFIRFIGVSVVILFALVTALGLLFPSLVLVSRAVDITAPKDSILLLIKDINGWKKWVEGMNDPSVVISTPTKALLGKTDVTITKVSDSSVTSVWVGRNGNQQSCNINLFGDSTRIQTVVQWEFQQQLKWYPWERFASMMNDKILGTMMEKNLNNLKVLAEKK</sequence>
<dbReference type="EMBL" id="JBHSDC010000027">
    <property type="protein sequence ID" value="MFC4232782.1"/>
    <property type="molecule type" value="Genomic_DNA"/>
</dbReference>
<proteinExistence type="predicted"/>
<dbReference type="SUPFAM" id="SSF55961">
    <property type="entry name" value="Bet v1-like"/>
    <property type="match status" value="1"/>
</dbReference>
<gene>
    <name evidence="1" type="ORF">ACFOW1_12850</name>
</gene>
<reference evidence="2" key="1">
    <citation type="journal article" date="2019" name="Int. J. Syst. Evol. Microbiol.">
        <title>The Global Catalogue of Microorganisms (GCM) 10K type strain sequencing project: providing services to taxonomists for standard genome sequencing and annotation.</title>
        <authorList>
            <consortium name="The Broad Institute Genomics Platform"/>
            <consortium name="The Broad Institute Genome Sequencing Center for Infectious Disease"/>
            <person name="Wu L."/>
            <person name="Ma J."/>
        </authorList>
    </citation>
    <scope>NUCLEOTIDE SEQUENCE [LARGE SCALE GENOMIC DNA]</scope>
    <source>
        <strain evidence="2">CECT 8010</strain>
    </source>
</reference>
<evidence type="ECO:0008006" key="3">
    <source>
        <dbReference type="Google" id="ProtNLM"/>
    </source>
</evidence>
<evidence type="ECO:0000313" key="2">
    <source>
        <dbReference type="Proteomes" id="UP001595906"/>
    </source>
</evidence>
<comment type="caution">
    <text evidence="1">The sequence shown here is derived from an EMBL/GenBank/DDBJ whole genome shotgun (WGS) entry which is preliminary data.</text>
</comment>
<organism evidence="1 2">
    <name type="scientific">Parasediminibacterium paludis</name>
    <dbReference type="NCBI Taxonomy" id="908966"/>
    <lineage>
        <taxon>Bacteria</taxon>
        <taxon>Pseudomonadati</taxon>
        <taxon>Bacteroidota</taxon>
        <taxon>Chitinophagia</taxon>
        <taxon>Chitinophagales</taxon>
        <taxon>Chitinophagaceae</taxon>
        <taxon>Parasediminibacterium</taxon>
    </lineage>
</organism>
<accession>A0ABV8PXT9</accession>
<dbReference type="Proteomes" id="UP001595906">
    <property type="component" value="Unassembled WGS sequence"/>
</dbReference>
<evidence type="ECO:0000313" key="1">
    <source>
        <dbReference type="EMBL" id="MFC4232782.1"/>
    </source>
</evidence>
<keyword evidence="2" id="KW-1185">Reference proteome</keyword>
<name>A0ABV8PXT9_9BACT</name>
<protein>
    <recommendedName>
        <fullName evidence="3">Polyketide cyclase/dehydrase/lipid transport protein</fullName>
    </recommendedName>
</protein>